<dbReference type="GO" id="GO:0003676">
    <property type="term" value="F:nucleic acid binding"/>
    <property type="evidence" value="ECO:0007669"/>
    <property type="project" value="InterPro"/>
</dbReference>
<evidence type="ECO:0008006" key="3">
    <source>
        <dbReference type="Google" id="ProtNLM"/>
    </source>
</evidence>
<evidence type="ECO:0000313" key="2">
    <source>
        <dbReference type="Proteomes" id="UP000641853"/>
    </source>
</evidence>
<gene>
    <name evidence="1" type="ORF">CNMCM7691_009984</name>
</gene>
<name>A0A8H6QXI1_9EURO</name>
<dbReference type="EMBL" id="JACBAG010001833">
    <property type="protein sequence ID" value="KAF7180693.1"/>
    <property type="molecule type" value="Genomic_DNA"/>
</dbReference>
<dbReference type="Proteomes" id="UP000641853">
    <property type="component" value="Unassembled WGS sequence"/>
</dbReference>
<dbReference type="Gene3D" id="3.30.420.10">
    <property type="entry name" value="Ribonuclease H-like superfamily/Ribonuclease H"/>
    <property type="match status" value="1"/>
</dbReference>
<sequence>MAFHTATHAMQMIDSVGALEKLLNELDRQLHRPAALFFNVQTIDPGQDGSISIISLFVRPIRKVFLIDVLTLGEDAFTTTSLADNSLKLLLESPAVPKILFDVGNASAALFNHHGIRLNGIKDLQVMQLATQYPRALQAQAASLETCVEEDAPPPVRSLALWKQVHNTVSQLRDPAKGRSDAVFKDRPLKQAILDYHMQNVLILPRLWFLYCDTLCKPANAFWRSMVFHTVRDRIRESTNPASAGGVDARRLGWSREFIETSKAGWNEDILLELQGIPMVDRCWLDPNFF</sequence>
<organism evidence="1 2">
    <name type="scientific">Aspergillus felis</name>
    <dbReference type="NCBI Taxonomy" id="1287682"/>
    <lineage>
        <taxon>Eukaryota</taxon>
        <taxon>Fungi</taxon>
        <taxon>Dikarya</taxon>
        <taxon>Ascomycota</taxon>
        <taxon>Pezizomycotina</taxon>
        <taxon>Eurotiomycetes</taxon>
        <taxon>Eurotiomycetidae</taxon>
        <taxon>Eurotiales</taxon>
        <taxon>Aspergillaceae</taxon>
        <taxon>Aspergillus</taxon>
        <taxon>Aspergillus subgen. Fumigati</taxon>
    </lineage>
</organism>
<protein>
    <recommendedName>
        <fullName evidence="3">3'-5' exonuclease domain-containing protein</fullName>
    </recommendedName>
</protein>
<proteinExistence type="predicted"/>
<dbReference type="AlphaFoldDB" id="A0A8H6QXI1"/>
<dbReference type="PANTHER" id="PTHR43040">
    <property type="entry name" value="RIBONUCLEASE D"/>
    <property type="match status" value="1"/>
</dbReference>
<evidence type="ECO:0000313" key="1">
    <source>
        <dbReference type="EMBL" id="KAF7180693.1"/>
    </source>
</evidence>
<dbReference type="PANTHER" id="PTHR43040:SF1">
    <property type="entry name" value="RIBONUCLEASE D"/>
    <property type="match status" value="1"/>
</dbReference>
<dbReference type="InterPro" id="IPR012337">
    <property type="entry name" value="RNaseH-like_sf"/>
</dbReference>
<reference evidence="1" key="1">
    <citation type="submission" date="2020-06" db="EMBL/GenBank/DDBJ databases">
        <title>Draft genome sequences of strains closely related to Aspergillus parafelis and Aspergillus hiratsukae.</title>
        <authorList>
            <person name="Dos Santos R.A.C."/>
            <person name="Rivero-Menendez O."/>
            <person name="Steenwyk J.L."/>
            <person name="Mead M.E."/>
            <person name="Goldman G.H."/>
            <person name="Alastruey-Izquierdo A."/>
            <person name="Rokas A."/>
        </authorList>
    </citation>
    <scope>NUCLEOTIDE SEQUENCE</scope>
    <source>
        <strain evidence="1">CNM-CM7691</strain>
    </source>
</reference>
<dbReference type="InterPro" id="IPR036397">
    <property type="entry name" value="RNaseH_sf"/>
</dbReference>
<keyword evidence="2" id="KW-1185">Reference proteome</keyword>
<dbReference type="SUPFAM" id="SSF53098">
    <property type="entry name" value="Ribonuclease H-like"/>
    <property type="match status" value="1"/>
</dbReference>
<comment type="caution">
    <text evidence="1">The sequence shown here is derived from an EMBL/GenBank/DDBJ whole genome shotgun (WGS) entry which is preliminary data.</text>
</comment>
<accession>A0A8H6QXI1</accession>